<dbReference type="EMBL" id="CCSD01000050">
    <property type="protein sequence ID" value="CDZ88300.1"/>
    <property type="molecule type" value="Genomic_DNA"/>
</dbReference>
<dbReference type="OrthoDB" id="3831210at2"/>
<protein>
    <submittedName>
        <fullName evidence="1">Uncharacterized protein</fullName>
    </submittedName>
</protein>
<dbReference type="Proteomes" id="UP000042997">
    <property type="component" value="Unassembled WGS sequence"/>
</dbReference>
<evidence type="ECO:0000313" key="1">
    <source>
        <dbReference type="EMBL" id="CDZ88300.1"/>
    </source>
</evidence>
<reference evidence="1 2" key="1">
    <citation type="journal article" date="2014" name="Genome Announc.">
        <title>Draft Genome Sequence of Propane- and Butane-Oxidizing Actinobacterium Rhodococcus ruber IEGM 231.</title>
        <authorList>
            <person name="Ivshina I.B."/>
            <person name="Kuyukina M.S."/>
            <person name="Krivoruchko A.V."/>
            <person name="Barbe V."/>
            <person name="Fischer C."/>
        </authorList>
    </citation>
    <scope>NUCLEOTIDE SEQUENCE [LARGE SCALE GENOMIC DNA]</scope>
</reference>
<evidence type="ECO:0000313" key="2">
    <source>
        <dbReference type="Proteomes" id="UP000042997"/>
    </source>
</evidence>
<accession>A0A098BJ91</accession>
<sequence>MVATTSAVSPRRPALERLREAEHLVLELPVMGHISLPPPEQLAYLAGVGTLVALELLEWPVAVAITAGHLLAEAHHHRLLQGIGEALEEA</sequence>
<dbReference type="KEGG" id="rrz:CS378_17365"/>
<organism evidence="1 2">
    <name type="scientific">Rhodococcus ruber</name>
    <dbReference type="NCBI Taxonomy" id="1830"/>
    <lineage>
        <taxon>Bacteria</taxon>
        <taxon>Bacillati</taxon>
        <taxon>Actinomycetota</taxon>
        <taxon>Actinomycetes</taxon>
        <taxon>Mycobacteriales</taxon>
        <taxon>Nocardiaceae</taxon>
        <taxon>Rhodococcus</taxon>
    </lineage>
</organism>
<dbReference type="AlphaFoldDB" id="A0A098BJ91"/>
<gene>
    <name evidence="1" type="ORF">RHRU231_40050</name>
</gene>
<name>A0A098BJ91_9NOCA</name>
<proteinExistence type="predicted"/>
<dbReference type="RefSeq" id="WP_029540166.1">
    <property type="nucleotide sequence ID" value="NZ_CP023714.1"/>
</dbReference>